<dbReference type="EMBL" id="JAWQEG010006258">
    <property type="protein sequence ID" value="KAK3855347.1"/>
    <property type="molecule type" value="Genomic_DNA"/>
</dbReference>
<evidence type="ECO:0000313" key="1">
    <source>
        <dbReference type="EMBL" id="KAK3855347.1"/>
    </source>
</evidence>
<keyword evidence="2" id="KW-1185">Reference proteome</keyword>
<protein>
    <submittedName>
        <fullName evidence="1">Uncharacterized protein</fullName>
    </submittedName>
</protein>
<evidence type="ECO:0000313" key="2">
    <source>
        <dbReference type="Proteomes" id="UP001286313"/>
    </source>
</evidence>
<proteinExistence type="predicted"/>
<dbReference type="AlphaFoldDB" id="A0AAE1BSE2"/>
<comment type="caution">
    <text evidence="1">The sequence shown here is derived from an EMBL/GenBank/DDBJ whole genome shotgun (WGS) entry which is preliminary data.</text>
</comment>
<sequence length="81" mass="9360">MDEDQFSRDDKLGALAVDLTQVPWPDDRNHCLLSCLEDNEKYNFFANHNQLPRTAGPAMRQLAGYRDILLLEPIKNLEKMV</sequence>
<organism evidence="1 2">
    <name type="scientific">Petrolisthes cinctipes</name>
    <name type="common">Flat porcelain crab</name>
    <dbReference type="NCBI Taxonomy" id="88211"/>
    <lineage>
        <taxon>Eukaryota</taxon>
        <taxon>Metazoa</taxon>
        <taxon>Ecdysozoa</taxon>
        <taxon>Arthropoda</taxon>
        <taxon>Crustacea</taxon>
        <taxon>Multicrustacea</taxon>
        <taxon>Malacostraca</taxon>
        <taxon>Eumalacostraca</taxon>
        <taxon>Eucarida</taxon>
        <taxon>Decapoda</taxon>
        <taxon>Pleocyemata</taxon>
        <taxon>Anomura</taxon>
        <taxon>Galatheoidea</taxon>
        <taxon>Porcellanidae</taxon>
        <taxon>Petrolisthes</taxon>
    </lineage>
</organism>
<reference evidence="1" key="1">
    <citation type="submission" date="2023-10" db="EMBL/GenBank/DDBJ databases">
        <title>Genome assemblies of two species of porcelain crab, Petrolisthes cinctipes and Petrolisthes manimaculis (Anomura: Porcellanidae).</title>
        <authorList>
            <person name="Angst P."/>
        </authorList>
    </citation>
    <scope>NUCLEOTIDE SEQUENCE</scope>
    <source>
        <strain evidence="1">PB745_01</strain>
        <tissue evidence="1">Gill</tissue>
    </source>
</reference>
<accession>A0AAE1BSE2</accession>
<name>A0AAE1BSE2_PETCI</name>
<gene>
    <name evidence="1" type="ORF">Pcinc_038248</name>
</gene>
<dbReference type="Proteomes" id="UP001286313">
    <property type="component" value="Unassembled WGS sequence"/>
</dbReference>